<dbReference type="Proteomes" id="UP000886887">
    <property type="component" value="Unassembled WGS sequence"/>
</dbReference>
<dbReference type="NCBIfam" id="TIGR00431">
    <property type="entry name" value="TruB"/>
    <property type="match status" value="1"/>
</dbReference>
<dbReference type="HAMAP" id="MF_01080">
    <property type="entry name" value="TruB_bact"/>
    <property type="match status" value="1"/>
</dbReference>
<evidence type="ECO:0000313" key="9">
    <source>
        <dbReference type="Proteomes" id="UP000886887"/>
    </source>
</evidence>
<evidence type="ECO:0000256" key="3">
    <source>
        <dbReference type="ARBA" id="ARBA00022694"/>
    </source>
</evidence>
<dbReference type="GO" id="GO:1990481">
    <property type="term" value="P:mRNA pseudouridine synthesis"/>
    <property type="evidence" value="ECO:0007669"/>
    <property type="project" value="TreeGrafter"/>
</dbReference>
<reference evidence="8" key="2">
    <citation type="journal article" date="2021" name="PeerJ">
        <title>Extensive microbial diversity within the chicken gut microbiome revealed by metagenomics and culture.</title>
        <authorList>
            <person name="Gilroy R."/>
            <person name="Ravi A."/>
            <person name="Getino M."/>
            <person name="Pursley I."/>
            <person name="Horton D.L."/>
            <person name="Alikhan N.F."/>
            <person name="Baker D."/>
            <person name="Gharbi K."/>
            <person name="Hall N."/>
            <person name="Watson M."/>
            <person name="Adriaenssens E.M."/>
            <person name="Foster-Nyarko E."/>
            <person name="Jarju S."/>
            <person name="Secka A."/>
            <person name="Antonio M."/>
            <person name="Oren A."/>
            <person name="Chaudhuri R.R."/>
            <person name="La Ragione R."/>
            <person name="Hildebrand F."/>
            <person name="Pallen M.J."/>
        </authorList>
    </citation>
    <scope>NUCLEOTIDE SEQUENCE</scope>
    <source>
        <strain evidence="8">ChiSxjej2B14-6234</strain>
    </source>
</reference>
<name>A0A9D1CRD4_9FIRM</name>
<dbReference type="SUPFAM" id="SSF55120">
    <property type="entry name" value="Pseudouridine synthase"/>
    <property type="match status" value="1"/>
</dbReference>
<feature type="active site" description="Nucleophile" evidence="5">
    <location>
        <position position="39"/>
    </location>
</feature>
<gene>
    <name evidence="5 8" type="primary">truB</name>
    <name evidence="8" type="ORF">IAB73_09665</name>
</gene>
<comment type="similarity">
    <text evidence="2 5">Belongs to the pseudouridine synthase TruB family. Type 1 subfamily.</text>
</comment>
<dbReference type="PANTHER" id="PTHR13767">
    <property type="entry name" value="TRNA-PSEUDOURIDINE SYNTHASE"/>
    <property type="match status" value="1"/>
</dbReference>
<dbReference type="PANTHER" id="PTHR13767:SF2">
    <property type="entry name" value="PSEUDOURIDYLATE SYNTHASE TRUB1"/>
    <property type="match status" value="1"/>
</dbReference>
<proteinExistence type="inferred from homology"/>
<evidence type="ECO:0000259" key="7">
    <source>
        <dbReference type="Pfam" id="PF16198"/>
    </source>
</evidence>
<dbReference type="CDD" id="cd02573">
    <property type="entry name" value="PseudoU_synth_EcTruB"/>
    <property type="match status" value="1"/>
</dbReference>
<dbReference type="InterPro" id="IPR020103">
    <property type="entry name" value="PsdUridine_synth_cat_dom_sf"/>
</dbReference>
<sequence length="296" mass="32340">MNGFLCVLKPPGMTSSDAVVLVRRRLPKGTKVGHAGTLDPEACGVLPVMVGKATRLFDYLVEKEKIYVAQLKPGIETDTQDAYGQVLRTAEAHVTAERLQSVLPQFLGTILQRPPMYSALKVGGRKLYDLARAGQEVEVAQRPAQIHELRLLEQLADGSFLLRVRCGRGTYVRTLCSDIGRALGCGAHMGFLLRERTGAFDIQSAHTVEEIEAAQDLEPLLLPIDAPLAHLPRVDVDERAARFCLSGNALRPQQLRGEPVCGAPTRAYLAGAFAGIGRFDGQAFHFDAMLLEREKT</sequence>
<dbReference type="GO" id="GO:0003723">
    <property type="term" value="F:RNA binding"/>
    <property type="evidence" value="ECO:0007669"/>
    <property type="project" value="InterPro"/>
</dbReference>
<dbReference type="InterPro" id="IPR002501">
    <property type="entry name" value="PsdUridine_synth_N"/>
</dbReference>
<keyword evidence="3 5" id="KW-0819">tRNA processing</keyword>
<dbReference type="GO" id="GO:0160148">
    <property type="term" value="F:tRNA pseudouridine(55) synthase activity"/>
    <property type="evidence" value="ECO:0007669"/>
    <property type="project" value="UniProtKB-EC"/>
</dbReference>
<organism evidence="8 9">
    <name type="scientific">Candidatus Onthenecus intestinigallinarum</name>
    <dbReference type="NCBI Taxonomy" id="2840875"/>
    <lineage>
        <taxon>Bacteria</taxon>
        <taxon>Bacillati</taxon>
        <taxon>Bacillota</taxon>
        <taxon>Clostridia</taxon>
        <taxon>Eubacteriales</taxon>
        <taxon>Candidatus Onthenecus</taxon>
    </lineage>
</organism>
<evidence type="ECO:0000313" key="8">
    <source>
        <dbReference type="EMBL" id="HIQ72457.1"/>
    </source>
</evidence>
<comment type="catalytic activity">
    <reaction evidence="1 5">
        <text>uridine(55) in tRNA = pseudouridine(55) in tRNA</text>
        <dbReference type="Rhea" id="RHEA:42532"/>
        <dbReference type="Rhea" id="RHEA-COMP:10101"/>
        <dbReference type="Rhea" id="RHEA-COMP:10102"/>
        <dbReference type="ChEBI" id="CHEBI:65314"/>
        <dbReference type="ChEBI" id="CHEBI:65315"/>
        <dbReference type="EC" id="5.4.99.25"/>
    </reaction>
</comment>
<evidence type="ECO:0000256" key="1">
    <source>
        <dbReference type="ARBA" id="ARBA00000385"/>
    </source>
</evidence>
<dbReference type="EC" id="5.4.99.25" evidence="5"/>
<dbReference type="EMBL" id="DVFJ01000036">
    <property type="protein sequence ID" value="HIQ72457.1"/>
    <property type="molecule type" value="Genomic_DNA"/>
</dbReference>
<reference evidence="8" key="1">
    <citation type="submission" date="2020-10" db="EMBL/GenBank/DDBJ databases">
        <authorList>
            <person name="Gilroy R."/>
        </authorList>
    </citation>
    <scope>NUCLEOTIDE SEQUENCE</scope>
    <source>
        <strain evidence="8">ChiSxjej2B14-6234</strain>
    </source>
</reference>
<dbReference type="GO" id="GO:0031119">
    <property type="term" value="P:tRNA pseudouridine synthesis"/>
    <property type="evidence" value="ECO:0007669"/>
    <property type="project" value="UniProtKB-UniRule"/>
</dbReference>
<protein>
    <recommendedName>
        <fullName evidence="5">tRNA pseudouridine synthase B</fullName>
        <ecNumber evidence="5">5.4.99.25</ecNumber>
    </recommendedName>
    <alternativeName>
        <fullName evidence="5">tRNA pseudouridine(55) synthase</fullName>
        <shortName evidence="5">Psi55 synthase</shortName>
    </alternativeName>
    <alternativeName>
        <fullName evidence="5">tRNA pseudouridylate synthase</fullName>
    </alternativeName>
    <alternativeName>
        <fullName evidence="5">tRNA-uridine isomerase</fullName>
    </alternativeName>
</protein>
<dbReference type="InterPro" id="IPR014780">
    <property type="entry name" value="tRNA_psdUridine_synth_TruB"/>
</dbReference>
<comment type="function">
    <text evidence="5">Responsible for synthesis of pseudouridine from uracil-55 in the psi GC loop of transfer RNAs.</text>
</comment>
<dbReference type="AlphaFoldDB" id="A0A9D1CRD4"/>
<dbReference type="Gene3D" id="3.30.2350.10">
    <property type="entry name" value="Pseudouridine synthase"/>
    <property type="match status" value="1"/>
</dbReference>
<dbReference type="InterPro" id="IPR032819">
    <property type="entry name" value="TruB_C"/>
</dbReference>
<comment type="caution">
    <text evidence="8">The sequence shown here is derived from an EMBL/GenBank/DDBJ whole genome shotgun (WGS) entry which is preliminary data.</text>
</comment>
<evidence type="ECO:0000256" key="4">
    <source>
        <dbReference type="ARBA" id="ARBA00023235"/>
    </source>
</evidence>
<evidence type="ECO:0000259" key="6">
    <source>
        <dbReference type="Pfam" id="PF01509"/>
    </source>
</evidence>
<dbReference type="Pfam" id="PF16198">
    <property type="entry name" value="TruB_C_2"/>
    <property type="match status" value="1"/>
</dbReference>
<feature type="domain" description="tRNA pseudouridylate synthase B C-terminal" evidence="7">
    <location>
        <begin position="173"/>
        <end position="228"/>
    </location>
</feature>
<dbReference type="Pfam" id="PF01509">
    <property type="entry name" value="TruB_N"/>
    <property type="match status" value="1"/>
</dbReference>
<keyword evidence="4 5" id="KW-0413">Isomerase</keyword>
<evidence type="ECO:0000256" key="2">
    <source>
        <dbReference type="ARBA" id="ARBA00005642"/>
    </source>
</evidence>
<feature type="domain" description="Pseudouridine synthase II N-terminal" evidence="6">
    <location>
        <begin position="24"/>
        <end position="172"/>
    </location>
</feature>
<evidence type="ECO:0000256" key="5">
    <source>
        <dbReference type="HAMAP-Rule" id="MF_01080"/>
    </source>
</evidence>
<accession>A0A9D1CRD4</accession>